<name>A0A2P6NGE8_9EUKA</name>
<evidence type="ECO:0000256" key="9">
    <source>
        <dbReference type="RuleBase" id="RU363039"/>
    </source>
</evidence>
<evidence type="ECO:0000256" key="2">
    <source>
        <dbReference type="ARBA" id="ARBA00013164"/>
    </source>
</evidence>
<keyword evidence="5 9" id="KW-0067">ATP-binding</keyword>
<evidence type="ECO:0000256" key="6">
    <source>
        <dbReference type="ARBA" id="ARBA00022917"/>
    </source>
</evidence>
<dbReference type="InterPro" id="IPR014729">
    <property type="entry name" value="Rossmann-like_a/b/a_fold"/>
</dbReference>
<feature type="domain" description="Leucine--tRNA ligase RagD-binding" evidence="14">
    <location>
        <begin position="955"/>
        <end position="1027"/>
    </location>
</feature>
<dbReference type="EMBL" id="MDYQ01000091">
    <property type="protein sequence ID" value="PRP83020.1"/>
    <property type="molecule type" value="Genomic_DNA"/>
</dbReference>
<dbReference type="GO" id="GO:0004823">
    <property type="term" value="F:leucine-tRNA ligase activity"/>
    <property type="evidence" value="ECO:0007669"/>
    <property type="project" value="UniProtKB-EC"/>
</dbReference>
<dbReference type="Pfam" id="PF24810">
    <property type="entry name" value="RBD_LARS1"/>
    <property type="match status" value="1"/>
</dbReference>
<sequence>MAEITPTPMHPNAEVRTGPKGTAKRDALRKIEIEIQKEWEEKKLFEQDAPEKGDTKPKYLSTIPYPYMNGRLHLGHGFTITKAEFAANYQRLKGKNALFPFGFHCTGMPIKACADKLKREMEIWGNPPQFPLPVVEEKPESETPEAAATTTARKADPLAFHSQKSKATAKNVATYQWNILKGMNLKDEEIPQFADAYAWLDYFPVHAINDLKLLGAAIDWRRTFITTDKNPYYDSFVRWQFHVLREKGKIQFGKRYTIWSPKDGQPCADHDRASGEGVVPQEYTLIKLKIVQLPEKMKDLSAYKVYLVPGTLRPETMYGQTNCWVLPDGKYGAFRINENEVFICTERAAHNMAFQGLSEKHGETNCLLRLTGHDLLGLELEAPLSKYGRVYTLPMLTILPNKGTGIVTSVPSDSPDDYICLEELKRKPAFRAKFDLKDEMVLPFVATPIINIPDLGDLSAQAACEKHKVKSPNDRTPLDLAKDECYLNGFTKGVMLVGEHQGKSVKDAKPLIRDHLIAAGLAVTYSEPADEVVSRSGDECVVCLTDQWFLVYGEEKWKSVTQTLLDNMRTYTKDTGKKFQAALDWINQWACSRTYGLGTKLPWDPQYLIESLSDSTIYMSYYTVAHLLQGGILDGSKVGPLGISAGDMDLEAWDYVLRGKEYKGKVDLEKLDKLKHEFEYWYPVDIRVSGKELIPNHLTFFLYNHSAIWEDRPDKWPQSVRANGHVLLNGAKMSKSTGNFLTLTDAIERFGADGTRFGLADSGDSLEDSNFTDQSADTGIVRLFTELEWVEEMLKSTTLREGPADTFMDKVFANQIAKAVKLTDGHYEQTNFREALRTGFWDLQSYRDAYRIGASNGMNKQLVLHFIEVQTILLSPITPHYCEHVWKLLGKTGSVRFAAWPVVDEADESLLSQWTYLEELIYNTRNRKEYYMKPKAKKGETPVAVAAPELLTIHVARGFPSWKRKTIDLVTSFYQKSEGGVVDDKELLKTLNTQADLKKDSKKVMPFAAELKKRYAASGLDGLKVELSFDEKKFLDEQKEYLKNKLPIANVNIEHTDDEKAGPGEPLTIFS</sequence>
<evidence type="ECO:0000259" key="13">
    <source>
        <dbReference type="Pfam" id="PF09334"/>
    </source>
</evidence>
<dbReference type="FunCoup" id="A0A2P6NGE8">
    <property type="interactions" value="1004"/>
</dbReference>
<dbReference type="NCBIfam" id="TIGR00395">
    <property type="entry name" value="leuS_arch"/>
    <property type="match status" value="1"/>
</dbReference>
<evidence type="ECO:0000256" key="5">
    <source>
        <dbReference type="ARBA" id="ARBA00022840"/>
    </source>
</evidence>
<dbReference type="Proteomes" id="UP000241769">
    <property type="component" value="Unassembled WGS sequence"/>
</dbReference>
<dbReference type="Pfam" id="PF09334">
    <property type="entry name" value="tRNA-synt_1g"/>
    <property type="match status" value="1"/>
</dbReference>
<organism evidence="15 16">
    <name type="scientific">Planoprotostelium fungivorum</name>
    <dbReference type="NCBI Taxonomy" id="1890364"/>
    <lineage>
        <taxon>Eukaryota</taxon>
        <taxon>Amoebozoa</taxon>
        <taxon>Evosea</taxon>
        <taxon>Variosea</taxon>
        <taxon>Cavosteliida</taxon>
        <taxon>Cavosteliaceae</taxon>
        <taxon>Planoprotostelium</taxon>
    </lineage>
</organism>
<dbReference type="Pfam" id="PF08264">
    <property type="entry name" value="Anticodon_1"/>
    <property type="match status" value="1"/>
</dbReference>
<dbReference type="PANTHER" id="PTHR45794:SF1">
    <property type="entry name" value="LEUCINE--TRNA LIGASE, CYTOPLASMIC"/>
    <property type="match status" value="1"/>
</dbReference>
<dbReference type="InterPro" id="IPR002300">
    <property type="entry name" value="aa-tRNA-synth_Ia"/>
</dbReference>
<dbReference type="InterPro" id="IPR009008">
    <property type="entry name" value="Val/Leu/Ile-tRNA-synth_edit"/>
</dbReference>
<feature type="region of interest" description="Disordered" evidence="10">
    <location>
        <begin position="130"/>
        <end position="153"/>
    </location>
</feature>
<feature type="domain" description="Aminoacyl-tRNA synthetase class Ia" evidence="11">
    <location>
        <begin position="35"/>
        <end position="116"/>
    </location>
</feature>
<evidence type="ECO:0000256" key="1">
    <source>
        <dbReference type="ARBA" id="ARBA00005594"/>
    </source>
</evidence>
<dbReference type="GO" id="GO:0006429">
    <property type="term" value="P:leucyl-tRNA aminoacylation"/>
    <property type="evidence" value="ECO:0007669"/>
    <property type="project" value="InterPro"/>
</dbReference>
<dbReference type="GO" id="GO:0005524">
    <property type="term" value="F:ATP binding"/>
    <property type="evidence" value="ECO:0007669"/>
    <property type="project" value="UniProtKB-KW"/>
</dbReference>
<feature type="region of interest" description="Disordered" evidence="10">
    <location>
        <begin position="1"/>
        <end position="26"/>
    </location>
</feature>
<dbReference type="Gene3D" id="3.40.50.620">
    <property type="entry name" value="HUPs"/>
    <property type="match status" value="1"/>
</dbReference>
<evidence type="ECO:0000256" key="10">
    <source>
        <dbReference type="SAM" id="MobiDB-lite"/>
    </source>
</evidence>
<gene>
    <name evidence="15" type="ORF">PROFUN_09875</name>
</gene>
<dbReference type="AlphaFoldDB" id="A0A2P6NGE8"/>
<comment type="similarity">
    <text evidence="1 9">Belongs to the class-I aminoacyl-tRNA synthetase family.</text>
</comment>
<dbReference type="Pfam" id="PF00133">
    <property type="entry name" value="tRNA-synt_1"/>
    <property type="match status" value="2"/>
</dbReference>
<dbReference type="FunFam" id="3.90.740.10:FF:000001">
    <property type="entry name" value="Leucine--tRNA ligase, cytoplasmic"/>
    <property type="match status" value="1"/>
</dbReference>
<evidence type="ECO:0000313" key="15">
    <source>
        <dbReference type="EMBL" id="PRP83020.1"/>
    </source>
</evidence>
<dbReference type="InterPro" id="IPR015413">
    <property type="entry name" value="Methionyl/Leucyl_tRNA_Synth"/>
</dbReference>
<keyword evidence="6 9" id="KW-0648">Protein biosynthesis</keyword>
<keyword evidence="16" id="KW-1185">Reference proteome</keyword>
<keyword evidence="3 9" id="KW-0436">Ligase</keyword>
<dbReference type="InterPro" id="IPR009080">
    <property type="entry name" value="tRNAsynth_Ia_anticodon-bd"/>
</dbReference>
<reference evidence="15 16" key="1">
    <citation type="journal article" date="2018" name="Genome Biol. Evol.">
        <title>Multiple Roots of Fruiting Body Formation in Amoebozoa.</title>
        <authorList>
            <person name="Hillmann F."/>
            <person name="Forbes G."/>
            <person name="Novohradska S."/>
            <person name="Ferling I."/>
            <person name="Riege K."/>
            <person name="Groth M."/>
            <person name="Westermann M."/>
            <person name="Marz M."/>
            <person name="Spaller T."/>
            <person name="Winckler T."/>
            <person name="Schaap P."/>
            <person name="Glockner G."/>
        </authorList>
    </citation>
    <scope>NUCLEOTIDE SEQUENCE [LARGE SCALE GENOMIC DNA]</scope>
    <source>
        <strain evidence="15 16">Jena</strain>
    </source>
</reference>
<feature type="domain" description="Methionyl/Leucyl tRNA synthetase" evidence="13">
    <location>
        <begin position="676"/>
        <end position="775"/>
    </location>
</feature>
<dbReference type="STRING" id="1890364.A0A2P6NGE8"/>
<evidence type="ECO:0000259" key="12">
    <source>
        <dbReference type="Pfam" id="PF08264"/>
    </source>
</evidence>
<dbReference type="OrthoDB" id="10249672at2759"/>
<dbReference type="InterPro" id="IPR013155">
    <property type="entry name" value="M/V/L/I-tRNA-synth_anticd-bd"/>
</dbReference>
<proteinExistence type="inferred from homology"/>
<evidence type="ECO:0000256" key="7">
    <source>
        <dbReference type="ARBA" id="ARBA00023146"/>
    </source>
</evidence>
<dbReference type="GO" id="GO:0002161">
    <property type="term" value="F:aminoacyl-tRNA deacylase activity"/>
    <property type="evidence" value="ECO:0007669"/>
    <property type="project" value="InterPro"/>
</dbReference>
<dbReference type="SUPFAM" id="SSF52374">
    <property type="entry name" value="Nucleotidylyl transferase"/>
    <property type="match status" value="1"/>
</dbReference>
<protein>
    <recommendedName>
        <fullName evidence="2">leucine--tRNA ligase</fullName>
        <ecNumber evidence="2">6.1.1.4</ecNumber>
    </recommendedName>
    <alternativeName>
        <fullName evidence="8">Leucyl-tRNA synthetase</fullName>
    </alternativeName>
</protein>
<evidence type="ECO:0000256" key="4">
    <source>
        <dbReference type="ARBA" id="ARBA00022741"/>
    </source>
</evidence>
<comment type="caution">
    <text evidence="15">The sequence shown here is derived from an EMBL/GenBank/DDBJ whole genome shotgun (WGS) entry which is preliminary data.</text>
</comment>
<dbReference type="EC" id="6.1.1.4" evidence="2"/>
<dbReference type="Gene3D" id="1.10.730.10">
    <property type="entry name" value="Isoleucyl-tRNA Synthetase, Domain 1"/>
    <property type="match status" value="1"/>
</dbReference>
<dbReference type="SUPFAM" id="SSF47323">
    <property type="entry name" value="Anticodon-binding domain of a subclass of class I aminoacyl-tRNA synthetases"/>
    <property type="match status" value="1"/>
</dbReference>
<dbReference type="Gene3D" id="3.90.740.10">
    <property type="entry name" value="Valyl/Leucyl/Isoleucyl-tRNA synthetase, editing domain"/>
    <property type="match status" value="1"/>
</dbReference>
<dbReference type="SUPFAM" id="SSF50677">
    <property type="entry name" value="ValRS/IleRS/LeuRS editing domain"/>
    <property type="match status" value="1"/>
</dbReference>
<feature type="domain" description="Methionyl/Valyl/Leucyl/Isoleucyl-tRNA synthetase anticodon-binding" evidence="12">
    <location>
        <begin position="809"/>
        <end position="936"/>
    </location>
</feature>
<evidence type="ECO:0000256" key="8">
    <source>
        <dbReference type="ARBA" id="ARBA00030520"/>
    </source>
</evidence>
<keyword evidence="7 9" id="KW-0030">Aminoacyl-tRNA synthetase</keyword>
<dbReference type="InterPro" id="IPR055416">
    <property type="entry name" value="RBD_LARS1"/>
</dbReference>
<evidence type="ECO:0000256" key="3">
    <source>
        <dbReference type="ARBA" id="ARBA00022598"/>
    </source>
</evidence>
<accession>A0A2P6NGE8</accession>
<dbReference type="CDD" id="cd07959">
    <property type="entry name" value="Anticodon_Ia_Leu_AEc"/>
    <property type="match status" value="1"/>
</dbReference>
<evidence type="ECO:0000259" key="11">
    <source>
        <dbReference type="Pfam" id="PF00133"/>
    </source>
</evidence>
<evidence type="ECO:0000313" key="16">
    <source>
        <dbReference type="Proteomes" id="UP000241769"/>
    </source>
</evidence>
<dbReference type="PANTHER" id="PTHR45794">
    <property type="entry name" value="LEUCYL-TRNA SYNTHETASE"/>
    <property type="match status" value="1"/>
</dbReference>
<evidence type="ECO:0000259" key="14">
    <source>
        <dbReference type="Pfam" id="PF24810"/>
    </source>
</evidence>
<dbReference type="InterPro" id="IPR004493">
    <property type="entry name" value="Leu-tRNA-synth_Ia_arc/euk"/>
</dbReference>
<dbReference type="InParanoid" id="A0A2P6NGE8"/>
<feature type="domain" description="Aminoacyl-tRNA synthetase class Ia" evidence="11">
    <location>
        <begin position="208"/>
        <end position="602"/>
    </location>
</feature>
<keyword evidence="4 9" id="KW-0547">Nucleotide-binding</keyword>